<reference evidence="1 2" key="1">
    <citation type="submission" date="2024-10" db="EMBL/GenBank/DDBJ databases">
        <title>Updated reference genomes for cyclostephanoid diatoms.</title>
        <authorList>
            <person name="Roberts W.R."/>
            <person name="Alverson A.J."/>
        </authorList>
    </citation>
    <scope>NUCLEOTIDE SEQUENCE [LARGE SCALE GENOMIC DNA]</scope>
    <source>
        <strain evidence="1 2">AJA010-31</strain>
    </source>
</reference>
<sequence length="195" mass="21628">MICLESGSAMLQHTELTWDIFKRKLSTSVDFLDLTLTISSNNIVSRTYQKEMNLYLYIPPASAHPAGCIERTVYGLVGRFASLSLPSPPRVGVKSNARANPEACTSAKRNAHTLAAPSTLTQGLQDEENRLFIHLEFHPKDILQKRVQELYQLHCGVALGAGLRIERPSTFAYSRPKNIGDIITKVKLHQAPGQT</sequence>
<gene>
    <name evidence="1" type="ORF">ACHAWO_010284</name>
</gene>
<protein>
    <submittedName>
        <fullName evidence="1">Uncharacterized protein</fullName>
    </submittedName>
</protein>
<dbReference type="AlphaFoldDB" id="A0ABD3P0P3"/>
<dbReference type="Proteomes" id="UP001530400">
    <property type="component" value="Unassembled WGS sequence"/>
</dbReference>
<evidence type="ECO:0000313" key="2">
    <source>
        <dbReference type="Proteomes" id="UP001530400"/>
    </source>
</evidence>
<keyword evidence="2" id="KW-1185">Reference proteome</keyword>
<name>A0ABD3P0P3_9STRA</name>
<dbReference type="EMBL" id="JALLPJ020000848">
    <property type="protein sequence ID" value="KAL3781382.1"/>
    <property type="molecule type" value="Genomic_DNA"/>
</dbReference>
<evidence type="ECO:0000313" key="1">
    <source>
        <dbReference type="EMBL" id="KAL3781382.1"/>
    </source>
</evidence>
<comment type="caution">
    <text evidence="1">The sequence shown here is derived from an EMBL/GenBank/DDBJ whole genome shotgun (WGS) entry which is preliminary data.</text>
</comment>
<accession>A0ABD3P0P3</accession>
<organism evidence="1 2">
    <name type="scientific">Cyclotella atomus</name>
    <dbReference type="NCBI Taxonomy" id="382360"/>
    <lineage>
        <taxon>Eukaryota</taxon>
        <taxon>Sar</taxon>
        <taxon>Stramenopiles</taxon>
        <taxon>Ochrophyta</taxon>
        <taxon>Bacillariophyta</taxon>
        <taxon>Coscinodiscophyceae</taxon>
        <taxon>Thalassiosirophycidae</taxon>
        <taxon>Stephanodiscales</taxon>
        <taxon>Stephanodiscaceae</taxon>
        <taxon>Cyclotella</taxon>
    </lineage>
</organism>
<proteinExistence type="predicted"/>